<accession>A0A5N6NVJ5</accession>
<evidence type="ECO:0000313" key="2">
    <source>
        <dbReference type="Proteomes" id="UP000326396"/>
    </source>
</evidence>
<proteinExistence type="predicted"/>
<dbReference type="AlphaFoldDB" id="A0A5N6NVJ5"/>
<evidence type="ECO:0000313" key="1">
    <source>
        <dbReference type="EMBL" id="KAD5318015.1"/>
    </source>
</evidence>
<dbReference type="EMBL" id="SZYD01000009">
    <property type="protein sequence ID" value="KAD5318015.1"/>
    <property type="molecule type" value="Genomic_DNA"/>
</dbReference>
<sequence length="172" mass="19473">MEMVPCEALLRPNDTLRWPKGHIFGTCSFGKTTSSFDHLTFAGLEPWFIRPSYSHHLIWPGNSLSRQSLFAKAHAANLVGPKPFAGQHPYSTTPTLIRPLPRLFDQRAQPVIDLAQQQVHDLLLRPNLLSLDPVEILGPTACLWFTVYPDPITWPMKNYLGPVTLNRPNLIR</sequence>
<dbReference type="Proteomes" id="UP000326396">
    <property type="component" value="Linkage Group LG17"/>
</dbReference>
<gene>
    <name evidence="1" type="ORF">E3N88_17961</name>
</gene>
<organism evidence="1 2">
    <name type="scientific">Mikania micrantha</name>
    <name type="common">bitter vine</name>
    <dbReference type="NCBI Taxonomy" id="192012"/>
    <lineage>
        <taxon>Eukaryota</taxon>
        <taxon>Viridiplantae</taxon>
        <taxon>Streptophyta</taxon>
        <taxon>Embryophyta</taxon>
        <taxon>Tracheophyta</taxon>
        <taxon>Spermatophyta</taxon>
        <taxon>Magnoliopsida</taxon>
        <taxon>eudicotyledons</taxon>
        <taxon>Gunneridae</taxon>
        <taxon>Pentapetalae</taxon>
        <taxon>asterids</taxon>
        <taxon>campanulids</taxon>
        <taxon>Asterales</taxon>
        <taxon>Asteraceae</taxon>
        <taxon>Asteroideae</taxon>
        <taxon>Heliantheae alliance</taxon>
        <taxon>Eupatorieae</taxon>
        <taxon>Mikania</taxon>
    </lineage>
</organism>
<protein>
    <submittedName>
        <fullName evidence="1">Uncharacterized protein</fullName>
    </submittedName>
</protein>
<name>A0A5N6NVJ5_9ASTR</name>
<comment type="caution">
    <text evidence="1">The sequence shown here is derived from an EMBL/GenBank/DDBJ whole genome shotgun (WGS) entry which is preliminary data.</text>
</comment>
<reference evidence="1 2" key="1">
    <citation type="submission" date="2019-05" db="EMBL/GenBank/DDBJ databases">
        <title>Mikania micrantha, genome provides insights into the molecular mechanism of rapid growth.</title>
        <authorList>
            <person name="Liu B."/>
        </authorList>
    </citation>
    <scope>NUCLEOTIDE SEQUENCE [LARGE SCALE GENOMIC DNA]</scope>
    <source>
        <strain evidence="1">NLD-2019</strain>
        <tissue evidence="1">Leaf</tissue>
    </source>
</reference>
<keyword evidence="2" id="KW-1185">Reference proteome</keyword>